<dbReference type="AlphaFoldDB" id="X1TJN1"/>
<gene>
    <name evidence="1" type="ORF">S12H4_43124</name>
</gene>
<reference evidence="1" key="1">
    <citation type="journal article" date="2014" name="Front. Microbiol.">
        <title>High frequency of phylogenetically diverse reductive dehalogenase-homologous genes in deep subseafloor sedimentary metagenomes.</title>
        <authorList>
            <person name="Kawai M."/>
            <person name="Futagami T."/>
            <person name="Toyoda A."/>
            <person name="Takaki Y."/>
            <person name="Nishi S."/>
            <person name="Hori S."/>
            <person name="Arai W."/>
            <person name="Tsubouchi T."/>
            <person name="Morono Y."/>
            <person name="Uchiyama I."/>
            <person name="Ito T."/>
            <person name="Fujiyama A."/>
            <person name="Inagaki F."/>
            <person name="Takami H."/>
        </authorList>
    </citation>
    <scope>NUCLEOTIDE SEQUENCE</scope>
    <source>
        <strain evidence="1">Expedition CK06-06</strain>
    </source>
</reference>
<sequence length="230" mass="25967">SAVAGESVPVTIKIKNIYTAYIHVSAVGVYDSEERFIDWLDYWIPAGSTHSFSGSFIMPSYAVTIHAYSWYEGVDGYLYPDDEADKNVSLAEVFEGTITKKEIDYKDAWRSIPIYNIPAGTRVRVRITGRNDMASNQKMGIWWQVKDEDGYVVNEHSDWETYWTGPGGEQEFRGGSFDLNKAGTYTLIIALSMNPSDPVMVDDFYGNLCTVEAAVPEPSFRYFDMVGYTK</sequence>
<proteinExistence type="predicted"/>
<feature type="non-terminal residue" evidence="1">
    <location>
        <position position="1"/>
    </location>
</feature>
<name>X1TJN1_9ZZZZ</name>
<comment type="caution">
    <text evidence="1">The sequence shown here is derived from an EMBL/GenBank/DDBJ whole genome shotgun (WGS) entry which is preliminary data.</text>
</comment>
<dbReference type="EMBL" id="BARW01026439">
    <property type="protein sequence ID" value="GAJ05454.1"/>
    <property type="molecule type" value="Genomic_DNA"/>
</dbReference>
<evidence type="ECO:0000313" key="1">
    <source>
        <dbReference type="EMBL" id="GAJ05454.1"/>
    </source>
</evidence>
<accession>X1TJN1</accession>
<protein>
    <submittedName>
        <fullName evidence="1">Uncharacterized protein</fullName>
    </submittedName>
</protein>
<organism evidence="1">
    <name type="scientific">marine sediment metagenome</name>
    <dbReference type="NCBI Taxonomy" id="412755"/>
    <lineage>
        <taxon>unclassified sequences</taxon>
        <taxon>metagenomes</taxon>
        <taxon>ecological metagenomes</taxon>
    </lineage>
</organism>